<dbReference type="PANTHER" id="PTHR43434:SF19">
    <property type="entry name" value="PHOSPHONOACETALDEHYDE HYDROLASE"/>
    <property type="match status" value="1"/>
</dbReference>
<gene>
    <name evidence="2" type="ORF">DXZ20_22750</name>
</gene>
<evidence type="ECO:0000313" key="2">
    <source>
        <dbReference type="EMBL" id="NEZ58412.1"/>
    </source>
</evidence>
<reference evidence="2 3" key="1">
    <citation type="journal article" date="2020" name="Microb. Ecol.">
        <title>Ecogenomics of the Marine Benthic Filamentous Cyanobacterium Adonisia.</title>
        <authorList>
            <person name="Walter J.M."/>
            <person name="Coutinho F.H."/>
            <person name="Leomil L."/>
            <person name="Hargreaves P.I."/>
            <person name="Campeao M.E."/>
            <person name="Vieira V.V."/>
            <person name="Silva B.S."/>
            <person name="Fistarol G.O."/>
            <person name="Salomon P.S."/>
            <person name="Sawabe T."/>
            <person name="Mino S."/>
            <person name="Hosokawa M."/>
            <person name="Miyashita H."/>
            <person name="Maruyama F."/>
            <person name="van Verk M.C."/>
            <person name="Dutilh B.E."/>
            <person name="Thompson C.C."/>
            <person name="Thompson F.L."/>
        </authorList>
    </citation>
    <scope>NUCLEOTIDE SEQUENCE [LARGE SCALE GENOMIC DNA]</scope>
    <source>
        <strain evidence="2 3">CCMR0081</strain>
    </source>
</reference>
<dbReference type="PANTHER" id="PTHR43434">
    <property type="entry name" value="PHOSPHOGLYCOLATE PHOSPHATASE"/>
    <property type="match status" value="1"/>
</dbReference>
<dbReference type="Pfam" id="PF00702">
    <property type="entry name" value="Hydrolase"/>
    <property type="match status" value="1"/>
</dbReference>
<feature type="compositionally biased region" description="Polar residues" evidence="1">
    <location>
        <begin position="249"/>
        <end position="274"/>
    </location>
</feature>
<dbReference type="AlphaFoldDB" id="A0A6M0RRK9"/>
<dbReference type="InterPro" id="IPR023198">
    <property type="entry name" value="PGP-like_dom2"/>
</dbReference>
<keyword evidence="3" id="KW-1185">Reference proteome</keyword>
<feature type="region of interest" description="Disordered" evidence="1">
    <location>
        <begin position="242"/>
        <end position="274"/>
    </location>
</feature>
<protein>
    <submittedName>
        <fullName evidence="2">HAD family hydrolase</fullName>
    </submittedName>
</protein>
<dbReference type="RefSeq" id="WP_163700922.1">
    <property type="nucleotide sequence ID" value="NZ_QXHD01000004.1"/>
</dbReference>
<keyword evidence="2" id="KW-0378">Hydrolase</keyword>
<name>A0A6M0RRK9_9CYAN</name>
<dbReference type="Gene3D" id="1.10.150.240">
    <property type="entry name" value="Putative phosphatase, domain 2"/>
    <property type="match status" value="1"/>
</dbReference>
<proteinExistence type="predicted"/>
<comment type="caution">
    <text evidence="2">The sequence shown here is derived from an EMBL/GenBank/DDBJ whole genome shotgun (WGS) entry which is preliminary data.</text>
</comment>
<dbReference type="SFLD" id="SFLDS00003">
    <property type="entry name" value="Haloacid_Dehalogenase"/>
    <property type="match status" value="1"/>
</dbReference>
<dbReference type="GO" id="GO:0008967">
    <property type="term" value="F:phosphoglycolate phosphatase activity"/>
    <property type="evidence" value="ECO:0007669"/>
    <property type="project" value="TreeGrafter"/>
</dbReference>
<accession>A0A6M0RRK9</accession>
<dbReference type="InterPro" id="IPR036412">
    <property type="entry name" value="HAD-like_sf"/>
</dbReference>
<dbReference type="InterPro" id="IPR050155">
    <property type="entry name" value="HAD-like_hydrolase_sf"/>
</dbReference>
<evidence type="ECO:0000313" key="3">
    <source>
        <dbReference type="Proteomes" id="UP000481033"/>
    </source>
</evidence>
<dbReference type="GO" id="GO:0005829">
    <property type="term" value="C:cytosol"/>
    <property type="evidence" value="ECO:0007669"/>
    <property type="project" value="TreeGrafter"/>
</dbReference>
<organism evidence="2 3">
    <name type="scientific">Adonisia turfae CCMR0081</name>
    <dbReference type="NCBI Taxonomy" id="2292702"/>
    <lineage>
        <taxon>Bacteria</taxon>
        <taxon>Bacillati</taxon>
        <taxon>Cyanobacteriota</taxon>
        <taxon>Adonisia</taxon>
        <taxon>Adonisia turfae</taxon>
    </lineage>
</organism>
<dbReference type="InterPro" id="IPR023214">
    <property type="entry name" value="HAD_sf"/>
</dbReference>
<dbReference type="EMBL" id="QXHD01000004">
    <property type="protein sequence ID" value="NEZ58412.1"/>
    <property type="molecule type" value="Genomic_DNA"/>
</dbReference>
<dbReference type="SUPFAM" id="SSF56784">
    <property type="entry name" value="HAD-like"/>
    <property type="match status" value="1"/>
</dbReference>
<sequence length="274" mass="30749">MSRIQLVVFDMAGTTVQDHNEVQRCFFEAADATGLKADPKKITAMMGWSKRLVFETLWQQQIGGDHPHYLHRVETSYQAFKHILENHYRTQPVLPTAGCLDVFDWLKSQDIQVALNTGFYRQVTDIILERLGWDRGLDKNYVGTTDSVIQVSVTPSEIYGNEGRPAPYMIQKAMYLLGIKDPQAVVVVGDTPSDLEAGINAHCRWSLGVTNGTHSREQLELYPNHGLLDSLSALKDKGIADPRDGFNCETPSNSNRSRPVHPLNQQSQDKIAKV</sequence>
<evidence type="ECO:0000256" key="1">
    <source>
        <dbReference type="SAM" id="MobiDB-lite"/>
    </source>
</evidence>
<dbReference type="Gene3D" id="3.40.50.1000">
    <property type="entry name" value="HAD superfamily/HAD-like"/>
    <property type="match status" value="1"/>
</dbReference>
<dbReference type="Proteomes" id="UP000481033">
    <property type="component" value="Unassembled WGS sequence"/>
</dbReference>
<dbReference type="SFLD" id="SFLDG01129">
    <property type="entry name" value="C1.5:_HAD__Beta-PGM__Phosphata"/>
    <property type="match status" value="1"/>
</dbReference>
<dbReference type="GO" id="GO:0006281">
    <property type="term" value="P:DNA repair"/>
    <property type="evidence" value="ECO:0007669"/>
    <property type="project" value="TreeGrafter"/>
</dbReference>